<dbReference type="AlphaFoldDB" id="A0A3G6QX90"/>
<name>A0A3G6QX90_9FLAO</name>
<evidence type="ECO:0000313" key="4">
    <source>
        <dbReference type="EMBL" id="AZA94243.1"/>
    </source>
</evidence>
<feature type="chain" id="PRO_5043983112" evidence="2">
    <location>
        <begin position="18"/>
        <end position="93"/>
    </location>
</feature>
<dbReference type="EMBL" id="CP033912">
    <property type="protein sequence ID" value="AZA94243.1"/>
    <property type="molecule type" value="Genomic_DNA"/>
</dbReference>
<evidence type="ECO:0000256" key="1">
    <source>
        <dbReference type="SAM" id="MobiDB-lite"/>
    </source>
</evidence>
<feature type="signal peptide" evidence="2">
    <location>
        <begin position="1"/>
        <end position="17"/>
    </location>
</feature>
<dbReference type="Proteomes" id="UP000281741">
    <property type="component" value="Chromosome"/>
</dbReference>
<proteinExistence type="predicted"/>
<sequence length="93" mass="10753">MKIIVISFILISVTVSAQQIEKKLPIPSDTLKQNKFDRQDKRIQSEDQQKKMYKMPAAKPDASAYSSLKDKRKDTIDYKILNAVIPQKHFDSK</sequence>
<evidence type="ECO:0000256" key="2">
    <source>
        <dbReference type="SAM" id="SignalP"/>
    </source>
</evidence>
<evidence type="ECO:0000313" key="6">
    <source>
        <dbReference type="Proteomes" id="UP000281741"/>
    </source>
</evidence>
<dbReference type="OrthoDB" id="1274261at2"/>
<evidence type="ECO:0000313" key="5">
    <source>
        <dbReference type="Proteomes" id="UP000274073"/>
    </source>
</evidence>
<dbReference type="KEGG" id="csha:EG350_10540"/>
<organism evidence="3 5">
    <name type="scientific">Chryseobacterium shandongense</name>
    <dbReference type="NCBI Taxonomy" id="1493872"/>
    <lineage>
        <taxon>Bacteria</taxon>
        <taxon>Pseudomonadati</taxon>
        <taxon>Bacteroidota</taxon>
        <taxon>Flavobacteriia</taxon>
        <taxon>Flavobacteriales</taxon>
        <taxon>Weeksellaceae</taxon>
        <taxon>Chryseobacterium group</taxon>
        <taxon>Chryseobacterium</taxon>
    </lineage>
</organism>
<reference evidence="5 6" key="1">
    <citation type="submission" date="2018-11" db="EMBL/GenBank/DDBJ databases">
        <title>Proposal to divide the Flavobacteriaceae and reorganize its genera based on Amino Acid Identity values calculated from whole genome sequences.</title>
        <authorList>
            <person name="Nicholson A.C."/>
            <person name="Gulvik C.A."/>
            <person name="Whitney A.M."/>
            <person name="Humrighouse B.W."/>
            <person name="Bell M."/>
            <person name="Holmes B."/>
            <person name="Steigerwalt A.G."/>
            <person name="Villarma A."/>
            <person name="Sheth M."/>
            <person name="Batra D."/>
            <person name="Pryor J."/>
            <person name="Bernardet J.-F."/>
            <person name="Hugo C."/>
            <person name="Kampfer P."/>
            <person name="Newman J."/>
            <person name="McQuiston J.R."/>
        </authorList>
    </citation>
    <scope>NUCLEOTIDE SEQUENCE [LARGE SCALE GENOMIC DNA]</scope>
    <source>
        <strain evidence="3 5">G0207</strain>
        <strain evidence="4 6">H5143</strain>
    </source>
</reference>
<gene>
    <name evidence="3" type="ORF">EG349_03050</name>
    <name evidence="4" type="ORF">EG353_01085</name>
</gene>
<dbReference type="Proteomes" id="UP000274073">
    <property type="component" value="Chromosome"/>
</dbReference>
<accession>A0A3G6QX90</accession>
<keyword evidence="6" id="KW-1185">Reference proteome</keyword>
<evidence type="ECO:0000313" key="3">
    <source>
        <dbReference type="EMBL" id="AZA85836.1"/>
    </source>
</evidence>
<keyword evidence="2" id="KW-0732">Signal</keyword>
<feature type="compositionally biased region" description="Basic and acidic residues" evidence="1">
    <location>
        <begin position="32"/>
        <end position="50"/>
    </location>
</feature>
<protein>
    <submittedName>
        <fullName evidence="3">Uncharacterized protein</fullName>
    </submittedName>
</protein>
<dbReference type="EMBL" id="CP033915">
    <property type="protein sequence ID" value="AZA85836.1"/>
    <property type="molecule type" value="Genomic_DNA"/>
</dbReference>
<dbReference type="RefSeq" id="WP_123851761.1">
    <property type="nucleotide sequence ID" value="NZ_CP033912.1"/>
</dbReference>
<feature type="region of interest" description="Disordered" evidence="1">
    <location>
        <begin position="31"/>
        <end position="68"/>
    </location>
</feature>